<comment type="subcellular location">
    <subcellularLocation>
        <location evidence="1">Cytoplasm</location>
        <location evidence="1">Cytoskeleton</location>
        <location evidence="1">Microtubule organizing center</location>
    </subcellularLocation>
</comment>
<feature type="coiled-coil region" evidence="6">
    <location>
        <begin position="791"/>
        <end position="836"/>
    </location>
</feature>
<feature type="coiled-coil region" evidence="6">
    <location>
        <begin position="888"/>
        <end position="919"/>
    </location>
</feature>
<dbReference type="STRING" id="1314776.A0A166D655"/>
<dbReference type="Gene3D" id="1.10.287.1490">
    <property type="match status" value="1"/>
</dbReference>
<evidence type="ECO:0000259" key="8">
    <source>
        <dbReference type="Pfam" id="PF10495"/>
    </source>
</evidence>
<evidence type="ECO:0000256" key="7">
    <source>
        <dbReference type="SAM" id="MobiDB-lite"/>
    </source>
</evidence>
<dbReference type="GO" id="GO:0005815">
    <property type="term" value="C:microtubule organizing center"/>
    <property type="evidence" value="ECO:0007669"/>
    <property type="project" value="UniProtKB-SubCell"/>
</dbReference>
<dbReference type="PANTHER" id="PTHR23159:SF31">
    <property type="entry name" value="CENTROSOME-ASSOCIATED PROTEIN CEP250 ISOFORM X1"/>
    <property type="match status" value="1"/>
</dbReference>
<feature type="compositionally biased region" description="Low complexity" evidence="7">
    <location>
        <begin position="211"/>
        <end position="234"/>
    </location>
</feature>
<feature type="coiled-coil region" evidence="6">
    <location>
        <begin position="669"/>
        <end position="766"/>
    </location>
</feature>
<dbReference type="Pfam" id="PF10495">
    <property type="entry name" value="PACT_coil_coil"/>
    <property type="match status" value="1"/>
</dbReference>
<feature type="compositionally biased region" description="Polar residues" evidence="7">
    <location>
        <begin position="170"/>
        <end position="182"/>
    </location>
</feature>
<accession>A0A166D655</accession>
<dbReference type="OrthoDB" id="2020852at2759"/>
<evidence type="ECO:0000256" key="6">
    <source>
        <dbReference type="SAM" id="Coils"/>
    </source>
</evidence>
<feature type="compositionally biased region" description="Low complexity" evidence="7">
    <location>
        <begin position="68"/>
        <end position="79"/>
    </location>
</feature>
<sequence length="1432" mass="161998">MNKLETPSRLLRRIEANKEHDNDIPSLPSMHFEDETQLSESGPQDDLSQSSIESEPMQKGQLSRHRLSTPMTSTPMTSSHTRTVTMREQTQFSTSSQTRFAGSIHSNNSMSMKVSQRRGPDISFDASPIKPPLLSKFNDPRIIEADSPEELDSLPEVAQDSFVEDERNTISRSRASSLGENGDQSKLEYEVSVRSEPQAKVTVRRRPTPAKPTARVPSLSRSVSSDSSTSVHMSEASVEASLPSLPSLPHRTPSPMHELTENMENQTTLANSRSSGAAGHDTMNSQSRLPSSEQSAERSKSRSSTSSDDIEHLSVPMTSRLARAGSPMPPSSPFPAMATPTPASRSQQNLPVARTVGERVVRVAPTVQNQAPDEVRDVMTPGREKSKFLNDIVLGRPTFQHPSPKPRGTPYPNREAKHPLSQAWVPASPETTETLTERSARSPQPASHPASTPGSRSARRSTLSQVIPQSPLVEGVSIHSEISVASSHNLLMPGTRDANRSFDPLMARNADREEINRFGLTLNSYLHNLNTRLAKENKGLASQILILKAQLDNQQPDLTVLEEEPLDVPPGELLSVRYDNGELALTYEAQLIEANEKAEALEQDLEHWKAQGEEVAQELASAKEDLDVAKGEAKENGRQAEFWKSRLEEVAKESDTVLLQMERKMQGEVDKWKSVAEESLKEVEKLEKEVERVESSAKTSNGEVAHFTEKIHELERALEERDDLLKQLRSEDAQNRDNAKQAEERAQQLEQELDTLRAELLTKQSQLDTLSTVLGEKEADVRRLARETTVATTSNERLEEALSEAAREEEDRRAEIAQLQALVQNLRSEREREQSRSMLRDRSRHSITSEDIVLQADIAKLEAENEGLWKETKRLRLELESAGGGPAAKALELEHVLQLEELQAQNQELKERISSLVNDRTEHSFKDNTPVLHRRALALRTPKTPGSPLRDFSWLNTTAHNTEVYQVVQEELRETQERLLKANQAVDEKLQLLEEQAMDGVSLAAQLQEARLRMSDLQAEANRLSSREERRARFLERARCLRCGKKGFLPVQVSDGELLDKLSGEAIDEMVADLSNVAHDTSRANLDFAQAKLKELETELISERSRLKALRAENDILARESDRFKLDLQRAETSKNNLQHELESTRADSRSHSDAVTQLRREVENLESDRKRLEQRISESTKSVAERQKKLSESEARCRDLRREISSHQQEIDKLREEVQAANTKLDQAQNDRRKNESTDKYWIETFEALTSSVKRVREEIDSCHRELRTLQTEKENLEVNHGRELTQAQRNVSQAQAQSRVLSEQVDRLKRLRDAHKDECRGLVTQIHYLKNKFSRESRLRAELSYSKQYCMGLLRSLDIVHGTVESALARPDFPYGTQPRRKNQRLRSVIFGIIFANRAKRDSQLWRKQRSCRPQLESALEVVRQKRTRS</sequence>
<feature type="compositionally biased region" description="Low complexity" evidence="7">
    <location>
        <begin position="334"/>
        <end position="344"/>
    </location>
</feature>
<evidence type="ECO:0000256" key="2">
    <source>
        <dbReference type="ARBA" id="ARBA00022490"/>
    </source>
</evidence>
<dbReference type="EMBL" id="KV428068">
    <property type="protein sequence ID" value="KZT38174.1"/>
    <property type="molecule type" value="Genomic_DNA"/>
</dbReference>
<proteinExistence type="predicted"/>
<feature type="region of interest" description="Disordered" evidence="7">
    <location>
        <begin position="1135"/>
        <end position="1156"/>
    </location>
</feature>
<feature type="region of interest" description="Disordered" evidence="7">
    <location>
        <begin position="1172"/>
        <end position="1193"/>
    </location>
</feature>
<organism evidence="9 10">
    <name type="scientific">Sistotremastrum suecicum HHB10207 ss-3</name>
    <dbReference type="NCBI Taxonomy" id="1314776"/>
    <lineage>
        <taxon>Eukaryota</taxon>
        <taxon>Fungi</taxon>
        <taxon>Dikarya</taxon>
        <taxon>Basidiomycota</taxon>
        <taxon>Agaricomycotina</taxon>
        <taxon>Agaricomycetes</taxon>
        <taxon>Sistotremastrales</taxon>
        <taxon>Sistotremastraceae</taxon>
        <taxon>Sistotremastrum</taxon>
    </lineage>
</organism>
<feature type="compositionally biased region" description="Polar residues" evidence="7">
    <location>
        <begin position="262"/>
        <end position="275"/>
    </location>
</feature>
<feature type="region of interest" description="Disordered" evidence="7">
    <location>
        <begin position="1"/>
        <end position="356"/>
    </location>
</feature>
<evidence type="ECO:0000256" key="1">
    <source>
        <dbReference type="ARBA" id="ARBA00004267"/>
    </source>
</evidence>
<feature type="domain" description="Pericentrin/AKAP-450 centrosomal targeting" evidence="8">
    <location>
        <begin position="1334"/>
        <end position="1408"/>
    </location>
</feature>
<dbReference type="InterPro" id="IPR019528">
    <property type="entry name" value="PACT_domain"/>
</dbReference>
<keyword evidence="3" id="KW-0597">Phosphoprotein</keyword>
<evidence type="ECO:0000256" key="5">
    <source>
        <dbReference type="ARBA" id="ARBA00023212"/>
    </source>
</evidence>
<feature type="coiled-coil region" evidence="6">
    <location>
        <begin position="584"/>
        <end position="632"/>
    </location>
</feature>
<feature type="coiled-coil region" evidence="6">
    <location>
        <begin position="965"/>
        <end position="1027"/>
    </location>
</feature>
<evidence type="ECO:0000313" key="9">
    <source>
        <dbReference type="EMBL" id="KZT38174.1"/>
    </source>
</evidence>
<evidence type="ECO:0000256" key="4">
    <source>
        <dbReference type="ARBA" id="ARBA00023054"/>
    </source>
</evidence>
<feature type="compositionally biased region" description="Polar residues" evidence="7">
    <location>
        <begin position="80"/>
        <end position="114"/>
    </location>
</feature>
<dbReference type="Proteomes" id="UP000076798">
    <property type="component" value="Unassembled WGS sequence"/>
</dbReference>
<keyword evidence="4 6" id="KW-0175">Coiled coil</keyword>
<name>A0A166D655_9AGAM</name>
<feature type="compositionally biased region" description="Polar residues" evidence="7">
    <location>
        <begin position="38"/>
        <end position="53"/>
    </location>
</feature>
<feature type="compositionally biased region" description="Basic and acidic residues" evidence="7">
    <location>
        <begin position="183"/>
        <end position="193"/>
    </location>
</feature>
<gene>
    <name evidence="9" type="ORF">SISSUDRAFT_1119798</name>
</gene>
<dbReference type="PANTHER" id="PTHR23159">
    <property type="entry name" value="CENTROSOMAL PROTEIN 2"/>
    <property type="match status" value="1"/>
</dbReference>
<keyword evidence="10" id="KW-1185">Reference proteome</keyword>
<dbReference type="GO" id="GO:0005737">
    <property type="term" value="C:cytoplasm"/>
    <property type="evidence" value="ECO:0007669"/>
    <property type="project" value="UniProtKB-ARBA"/>
</dbReference>
<feature type="region of interest" description="Disordered" evidence="7">
    <location>
        <begin position="380"/>
        <end position="468"/>
    </location>
</feature>
<feature type="compositionally biased region" description="Polar residues" evidence="7">
    <location>
        <begin position="441"/>
        <end position="468"/>
    </location>
</feature>
<evidence type="ECO:0000313" key="10">
    <source>
        <dbReference type="Proteomes" id="UP000076798"/>
    </source>
</evidence>
<feature type="compositionally biased region" description="Basic and acidic residues" evidence="7">
    <location>
        <begin position="12"/>
        <end position="23"/>
    </location>
</feature>
<keyword evidence="2" id="KW-0963">Cytoplasm</keyword>
<keyword evidence="5" id="KW-0206">Cytoskeleton</keyword>
<protein>
    <recommendedName>
        <fullName evidence="8">Pericentrin/AKAP-450 centrosomal targeting domain-containing protein</fullName>
    </recommendedName>
</protein>
<evidence type="ECO:0000256" key="3">
    <source>
        <dbReference type="ARBA" id="ARBA00022553"/>
    </source>
</evidence>
<reference evidence="9 10" key="1">
    <citation type="journal article" date="2016" name="Mol. Biol. Evol.">
        <title>Comparative Genomics of Early-Diverging Mushroom-Forming Fungi Provides Insights into the Origins of Lignocellulose Decay Capabilities.</title>
        <authorList>
            <person name="Nagy L.G."/>
            <person name="Riley R."/>
            <person name="Tritt A."/>
            <person name="Adam C."/>
            <person name="Daum C."/>
            <person name="Floudas D."/>
            <person name="Sun H."/>
            <person name="Yadav J.S."/>
            <person name="Pangilinan J."/>
            <person name="Larsson K.H."/>
            <person name="Matsuura K."/>
            <person name="Barry K."/>
            <person name="Labutti K."/>
            <person name="Kuo R."/>
            <person name="Ohm R.A."/>
            <person name="Bhattacharya S.S."/>
            <person name="Shirouzu T."/>
            <person name="Yoshinaga Y."/>
            <person name="Martin F.M."/>
            <person name="Grigoriev I.V."/>
            <person name="Hibbett D.S."/>
        </authorList>
    </citation>
    <scope>NUCLEOTIDE SEQUENCE [LARGE SCALE GENOMIC DNA]</scope>
    <source>
        <strain evidence="9 10">HHB10207 ss-3</strain>
    </source>
</reference>